<protein>
    <submittedName>
        <fullName evidence="3">Flavin reductase family protein</fullName>
    </submittedName>
</protein>
<feature type="domain" description="Flavin reductase like" evidence="2">
    <location>
        <begin position="13"/>
        <end position="161"/>
    </location>
</feature>
<comment type="caution">
    <text evidence="3">The sequence shown here is derived from an EMBL/GenBank/DDBJ whole genome shotgun (WGS) entry which is preliminary data.</text>
</comment>
<proteinExistence type="predicted"/>
<dbReference type="InterPro" id="IPR012349">
    <property type="entry name" value="Split_barrel_FMN-bd"/>
</dbReference>
<dbReference type="SMART" id="SM00903">
    <property type="entry name" value="Flavin_Reduct"/>
    <property type="match status" value="1"/>
</dbReference>
<sequence>MTEGEVPDFTDALATFATGVVVVTVRDGRDDIGTTLTAFSSVSLDPPMVLAGIDGTSYLSEVLHRCERWAVTVLAADQRALAGRFAAAGRPSARLLIAGEPHHRGARSEALVIEGGAAAMECETRQRVTAGDHVLFIAEVLTVDYIDTGRPPLIRVNRRYR</sequence>
<accession>A0ABP8UPG5</accession>
<dbReference type="InterPro" id="IPR002563">
    <property type="entry name" value="Flavin_Rdtase-like_dom"/>
</dbReference>
<evidence type="ECO:0000259" key="2">
    <source>
        <dbReference type="SMART" id="SM00903"/>
    </source>
</evidence>
<dbReference type="PANTHER" id="PTHR30466:SF1">
    <property type="entry name" value="FMN REDUCTASE (NADH) RUTF"/>
    <property type="match status" value="1"/>
</dbReference>
<keyword evidence="1" id="KW-0560">Oxidoreductase</keyword>
<reference evidence="4" key="1">
    <citation type="journal article" date="2019" name="Int. J. Syst. Evol. Microbiol.">
        <title>The Global Catalogue of Microorganisms (GCM) 10K type strain sequencing project: providing services to taxonomists for standard genome sequencing and annotation.</title>
        <authorList>
            <consortium name="The Broad Institute Genomics Platform"/>
            <consortium name="The Broad Institute Genome Sequencing Center for Infectious Disease"/>
            <person name="Wu L."/>
            <person name="Ma J."/>
        </authorList>
    </citation>
    <scope>NUCLEOTIDE SEQUENCE [LARGE SCALE GENOMIC DNA]</scope>
    <source>
        <strain evidence="4">JCM 17939</strain>
    </source>
</reference>
<name>A0ABP8UPG5_9ACTN</name>
<dbReference type="PANTHER" id="PTHR30466">
    <property type="entry name" value="FLAVIN REDUCTASE"/>
    <property type="match status" value="1"/>
</dbReference>
<dbReference type="EMBL" id="BAABHK010000017">
    <property type="protein sequence ID" value="GAA4636251.1"/>
    <property type="molecule type" value="Genomic_DNA"/>
</dbReference>
<gene>
    <name evidence="3" type="ORF">GCM10023196_085250</name>
</gene>
<dbReference type="RefSeq" id="WP_345439238.1">
    <property type="nucleotide sequence ID" value="NZ_BAABHK010000017.1"/>
</dbReference>
<evidence type="ECO:0000313" key="4">
    <source>
        <dbReference type="Proteomes" id="UP001501442"/>
    </source>
</evidence>
<dbReference type="Pfam" id="PF01613">
    <property type="entry name" value="Flavin_Reduct"/>
    <property type="match status" value="1"/>
</dbReference>
<organism evidence="3 4">
    <name type="scientific">Actinoallomurus vinaceus</name>
    <dbReference type="NCBI Taxonomy" id="1080074"/>
    <lineage>
        <taxon>Bacteria</taxon>
        <taxon>Bacillati</taxon>
        <taxon>Actinomycetota</taxon>
        <taxon>Actinomycetes</taxon>
        <taxon>Streptosporangiales</taxon>
        <taxon>Thermomonosporaceae</taxon>
        <taxon>Actinoallomurus</taxon>
    </lineage>
</organism>
<dbReference type="InterPro" id="IPR050268">
    <property type="entry name" value="NADH-dep_flavin_reductase"/>
</dbReference>
<dbReference type="Proteomes" id="UP001501442">
    <property type="component" value="Unassembled WGS sequence"/>
</dbReference>
<evidence type="ECO:0000256" key="1">
    <source>
        <dbReference type="ARBA" id="ARBA00023002"/>
    </source>
</evidence>
<dbReference type="Gene3D" id="2.30.110.10">
    <property type="entry name" value="Electron Transport, Fmn-binding Protein, Chain A"/>
    <property type="match status" value="1"/>
</dbReference>
<dbReference type="SUPFAM" id="SSF50475">
    <property type="entry name" value="FMN-binding split barrel"/>
    <property type="match status" value="1"/>
</dbReference>
<evidence type="ECO:0000313" key="3">
    <source>
        <dbReference type="EMBL" id="GAA4636251.1"/>
    </source>
</evidence>
<keyword evidence="4" id="KW-1185">Reference proteome</keyword>